<evidence type="ECO:0000313" key="14">
    <source>
        <dbReference type="EMBL" id="CAI5450451.1"/>
    </source>
</evidence>
<dbReference type="Proteomes" id="UP001152747">
    <property type="component" value="Unassembled WGS sequence"/>
</dbReference>
<reference evidence="14" key="1">
    <citation type="submission" date="2022-11" db="EMBL/GenBank/DDBJ databases">
        <authorList>
            <person name="Kikuchi T."/>
        </authorList>
    </citation>
    <scope>NUCLEOTIDE SEQUENCE</scope>
    <source>
        <strain evidence="14">PS1010</strain>
    </source>
</reference>
<dbReference type="Pfam" id="PF00105">
    <property type="entry name" value="zf-C4"/>
    <property type="match status" value="1"/>
</dbReference>
<keyword evidence="15" id="KW-1185">Reference proteome</keyword>
<dbReference type="PROSITE" id="PS00031">
    <property type="entry name" value="NUCLEAR_REC_DBD_1"/>
    <property type="match status" value="1"/>
</dbReference>
<evidence type="ECO:0000256" key="9">
    <source>
        <dbReference type="ARBA" id="ARBA00023170"/>
    </source>
</evidence>
<evidence type="ECO:0000256" key="11">
    <source>
        <dbReference type="RuleBase" id="RU004334"/>
    </source>
</evidence>
<evidence type="ECO:0000256" key="6">
    <source>
        <dbReference type="ARBA" id="ARBA00023015"/>
    </source>
</evidence>
<evidence type="ECO:0000256" key="4">
    <source>
        <dbReference type="ARBA" id="ARBA00022771"/>
    </source>
</evidence>
<dbReference type="PROSITE" id="PS51843">
    <property type="entry name" value="NR_LBD"/>
    <property type="match status" value="1"/>
</dbReference>
<dbReference type="GO" id="GO:0005634">
    <property type="term" value="C:nucleus"/>
    <property type="evidence" value="ECO:0007669"/>
    <property type="project" value="UniProtKB-SubCell"/>
</dbReference>
<dbReference type="Gene3D" id="1.10.565.10">
    <property type="entry name" value="Retinoid X Receptor"/>
    <property type="match status" value="1"/>
</dbReference>
<evidence type="ECO:0000259" key="12">
    <source>
        <dbReference type="PROSITE" id="PS51030"/>
    </source>
</evidence>
<evidence type="ECO:0000256" key="3">
    <source>
        <dbReference type="ARBA" id="ARBA00022723"/>
    </source>
</evidence>
<dbReference type="Gene3D" id="3.30.50.10">
    <property type="entry name" value="Erythroid Transcription Factor GATA-1, subunit A"/>
    <property type="match status" value="1"/>
</dbReference>
<evidence type="ECO:0000256" key="8">
    <source>
        <dbReference type="ARBA" id="ARBA00023163"/>
    </source>
</evidence>
<dbReference type="InterPro" id="IPR000536">
    <property type="entry name" value="Nucl_hrmn_rcpt_lig-bd"/>
</dbReference>
<sequence>MEVRKSKEKQCLVCYKSSNGMHFGAITCRACAAFFRRTIVSNFEYECGKRNNNCDVDENGKFACRYCRYIKCQQIGMKPDTLKLDYDPTFSIKGSVDDYSGSEISNTNSSICSPSYSKSEEENVENNRYLFNFSPKPSNKPIVEIDFLDLSKNIEYLFDSSQNEENEKDELKLLTTSILDFRKNQKNKMIEINQMEIFDMVKLLKNEIIWKWAKWMNSSNLFKTIGKQQKMQLFQNSWNILHIFERLQITSNNEELLKSNEILISDNLLWICGKSYYNISSISEITNQYFSKLFDPYLQRFIDEIGKKLYEMKIADEELIFCLVQLLGYDTTDLTKETIEIIENLKDNVADKMHYFYSNKFNLTIYSSRLIKLLNIVKNMRKIAAEKNKIKELFYIFDIFHADISDPYFFDIF</sequence>
<keyword evidence="7 11" id="KW-0238">DNA-binding</keyword>
<keyword evidence="4 11" id="KW-0863">Zinc-finger</keyword>
<dbReference type="AlphaFoldDB" id="A0A9P1ITG4"/>
<evidence type="ECO:0000256" key="1">
    <source>
        <dbReference type="ARBA" id="ARBA00004123"/>
    </source>
</evidence>
<dbReference type="InterPro" id="IPR013088">
    <property type="entry name" value="Znf_NHR/GATA"/>
</dbReference>
<evidence type="ECO:0000256" key="10">
    <source>
        <dbReference type="ARBA" id="ARBA00023242"/>
    </source>
</evidence>
<dbReference type="EMBL" id="CANHGI010000005">
    <property type="protein sequence ID" value="CAI5450451.1"/>
    <property type="molecule type" value="Genomic_DNA"/>
</dbReference>
<accession>A0A9P1ITG4</accession>
<feature type="domain" description="Nuclear receptor" evidence="12">
    <location>
        <begin position="8"/>
        <end position="84"/>
    </location>
</feature>
<organism evidence="14 15">
    <name type="scientific">Caenorhabditis angaria</name>
    <dbReference type="NCBI Taxonomy" id="860376"/>
    <lineage>
        <taxon>Eukaryota</taxon>
        <taxon>Metazoa</taxon>
        <taxon>Ecdysozoa</taxon>
        <taxon>Nematoda</taxon>
        <taxon>Chromadorea</taxon>
        <taxon>Rhabditida</taxon>
        <taxon>Rhabditina</taxon>
        <taxon>Rhabditomorpha</taxon>
        <taxon>Rhabditoidea</taxon>
        <taxon>Rhabditidae</taxon>
        <taxon>Peloderinae</taxon>
        <taxon>Caenorhabditis</taxon>
    </lineage>
</organism>
<dbReference type="SMART" id="SM00399">
    <property type="entry name" value="ZnF_C4"/>
    <property type="match status" value="1"/>
</dbReference>
<name>A0A9P1ITG4_9PELO</name>
<dbReference type="PROSITE" id="PS51030">
    <property type="entry name" value="NUCLEAR_REC_DBD_2"/>
    <property type="match status" value="1"/>
</dbReference>
<evidence type="ECO:0000313" key="15">
    <source>
        <dbReference type="Proteomes" id="UP001152747"/>
    </source>
</evidence>
<evidence type="ECO:0000259" key="13">
    <source>
        <dbReference type="PROSITE" id="PS51843"/>
    </source>
</evidence>
<comment type="caution">
    <text evidence="14">The sequence shown here is derived from an EMBL/GenBank/DDBJ whole genome shotgun (WGS) entry which is preliminary data.</text>
</comment>
<keyword evidence="10 11" id="KW-0539">Nucleus</keyword>
<dbReference type="GO" id="GO:0008270">
    <property type="term" value="F:zinc ion binding"/>
    <property type="evidence" value="ECO:0007669"/>
    <property type="project" value="UniProtKB-KW"/>
</dbReference>
<protein>
    <submittedName>
        <fullName evidence="14">Uncharacterized protein</fullName>
    </submittedName>
</protein>
<dbReference type="CDD" id="cd06960">
    <property type="entry name" value="NR_DBD_HNF4A"/>
    <property type="match status" value="1"/>
</dbReference>
<dbReference type="SUPFAM" id="SSF57716">
    <property type="entry name" value="Glucocorticoid receptor-like (DNA-binding domain)"/>
    <property type="match status" value="1"/>
</dbReference>
<comment type="subcellular location">
    <subcellularLocation>
        <location evidence="1 11">Nucleus</location>
    </subcellularLocation>
</comment>
<dbReference type="SUPFAM" id="SSF48508">
    <property type="entry name" value="Nuclear receptor ligand-binding domain"/>
    <property type="match status" value="1"/>
</dbReference>
<dbReference type="InterPro" id="IPR049636">
    <property type="entry name" value="HNF4-like_DBD"/>
</dbReference>
<evidence type="ECO:0000256" key="2">
    <source>
        <dbReference type="ARBA" id="ARBA00005993"/>
    </source>
</evidence>
<gene>
    <name evidence="14" type="ORF">CAMP_LOCUS13088</name>
</gene>
<keyword evidence="3 11" id="KW-0479">Metal-binding</keyword>
<dbReference type="GO" id="GO:0000978">
    <property type="term" value="F:RNA polymerase II cis-regulatory region sequence-specific DNA binding"/>
    <property type="evidence" value="ECO:0007669"/>
    <property type="project" value="InterPro"/>
</dbReference>
<feature type="domain" description="NR LBD" evidence="13">
    <location>
        <begin position="149"/>
        <end position="413"/>
    </location>
</feature>
<dbReference type="Pfam" id="PF00104">
    <property type="entry name" value="Hormone_recep"/>
    <property type="match status" value="1"/>
</dbReference>
<dbReference type="InterPro" id="IPR001628">
    <property type="entry name" value="Znf_hrmn_rcpt"/>
</dbReference>
<comment type="similarity">
    <text evidence="2 11">Belongs to the nuclear hormone receptor family.</text>
</comment>
<keyword evidence="8 11" id="KW-0804">Transcription</keyword>
<dbReference type="PANTHER" id="PTHR45680:SF27">
    <property type="entry name" value="NUCLEAR HORMONE RECEPTOR FAMILY"/>
    <property type="match status" value="1"/>
</dbReference>
<evidence type="ECO:0000256" key="5">
    <source>
        <dbReference type="ARBA" id="ARBA00022833"/>
    </source>
</evidence>
<dbReference type="InterPro" id="IPR035500">
    <property type="entry name" value="NHR-like_dom_sf"/>
</dbReference>
<keyword evidence="6 11" id="KW-0805">Transcription regulation</keyword>
<dbReference type="OrthoDB" id="9994161at2759"/>
<dbReference type="PRINTS" id="PR00047">
    <property type="entry name" value="STROIDFINGER"/>
</dbReference>
<proteinExistence type="inferred from homology"/>
<keyword evidence="5 11" id="KW-0862">Zinc</keyword>
<dbReference type="PANTHER" id="PTHR45680">
    <property type="entry name" value="NUCLEAR HORMONE RECEPTOR FAMILY"/>
    <property type="match status" value="1"/>
</dbReference>
<dbReference type="InterPro" id="IPR051152">
    <property type="entry name" value="C.elegans_Orphan_NR"/>
</dbReference>
<dbReference type="GO" id="GO:0003700">
    <property type="term" value="F:DNA-binding transcription factor activity"/>
    <property type="evidence" value="ECO:0007669"/>
    <property type="project" value="InterPro"/>
</dbReference>
<keyword evidence="9 11" id="KW-0675">Receptor</keyword>
<evidence type="ECO:0000256" key="7">
    <source>
        <dbReference type="ARBA" id="ARBA00023125"/>
    </source>
</evidence>
<dbReference type="SMART" id="SM00430">
    <property type="entry name" value="HOLI"/>
    <property type="match status" value="1"/>
</dbReference>